<keyword evidence="1" id="KW-0863">Zinc-finger</keyword>
<keyword evidence="1" id="KW-0862">Zinc</keyword>
<proteinExistence type="predicted"/>
<feature type="domain" description="CCHC-type" evidence="2">
    <location>
        <begin position="109"/>
        <end position="124"/>
    </location>
</feature>
<evidence type="ECO:0000259" key="2">
    <source>
        <dbReference type="PROSITE" id="PS50158"/>
    </source>
</evidence>
<evidence type="ECO:0000313" key="3">
    <source>
        <dbReference type="EMBL" id="KAF1972646.1"/>
    </source>
</evidence>
<accession>A0A6A5VC95</accession>
<evidence type="ECO:0000256" key="1">
    <source>
        <dbReference type="PROSITE-ProRule" id="PRU00047"/>
    </source>
</evidence>
<name>A0A6A5VC95_9PLEO</name>
<sequence>MDTTIAMLDGQVIAEQVNITQNPYADIDYILKQFYISPTDSENCGNTAAYATIVSILCALRKHLYQSPLNTKSKPGQYGQSSSKATQAVLNGLTERPTPAPPAGTEVYCHRCGNEDHDVTDCPNTNFICSVCLQSPIPWKRENASSHKEGLCVFRHKIFN</sequence>
<dbReference type="EMBL" id="ML976685">
    <property type="protein sequence ID" value="KAF1972646.1"/>
    <property type="molecule type" value="Genomic_DNA"/>
</dbReference>
<protein>
    <recommendedName>
        <fullName evidence="2">CCHC-type domain-containing protein</fullName>
    </recommendedName>
</protein>
<dbReference type="GO" id="GO:0008270">
    <property type="term" value="F:zinc ion binding"/>
    <property type="evidence" value="ECO:0007669"/>
    <property type="project" value="UniProtKB-KW"/>
</dbReference>
<dbReference type="OrthoDB" id="3758270at2759"/>
<dbReference type="InterPro" id="IPR001878">
    <property type="entry name" value="Znf_CCHC"/>
</dbReference>
<dbReference type="AlphaFoldDB" id="A0A6A5VC95"/>
<evidence type="ECO:0000313" key="4">
    <source>
        <dbReference type="Proteomes" id="UP000800036"/>
    </source>
</evidence>
<dbReference type="GO" id="GO:0003676">
    <property type="term" value="F:nucleic acid binding"/>
    <property type="evidence" value="ECO:0007669"/>
    <property type="project" value="InterPro"/>
</dbReference>
<reference evidence="3" key="1">
    <citation type="journal article" date="2020" name="Stud. Mycol.">
        <title>101 Dothideomycetes genomes: a test case for predicting lifestyles and emergence of pathogens.</title>
        <authorList>
            <person name="Haridas S."/>
            <person name="Albert R."/>
            <person name="Binder M."/>
            <person name="Bloem J."/>
            <person name="Labutti K."/>
            <person name="Salamov A."/>
            <person name="Andreopoulos B."/>
            <person name="Baker S."/>
            <person name="Barry K."/>
            <person name="Bills G."/>
            <person name="Bluhm B."/>
            <person name="Cannon C."/>
            <person name="Castanera R."/>
            <person name="Culley D."/>
            <person name="Daum C."/>
            <person name="Ezra D."/>
            <person name="Gonzalez J."/>
            <person name="Henrissat B."/>
            <person name="Kuo A."/>
            <person name="Liang C."/>
            <person name="Lipzen A."/>
            <person name="Lutzoni F."/>
            <person name="Magnuson J."/>
            <person name="Mondo S."/>
            <person name="Nolan M."/>
            <person name="Ohm R."/>
            <person name="Pangilinan J."/>
            <person name="Park H.-J."/>
            <person name="Ramirez L."/>
            <person name="Alfaro M."/>
            <person name="Sun H."/>
            <person name="Tritt A."/>
            <person name="Yoshinaga Y."/>
            <person name="Zwiers L.-H."/>
            <person name="Turgeon B."/>
            <person name="Goodwin S."/>
            <person name="Spatafora J."/>
            <person name="Crous P."/>
            <person name="Grigoriev I."/>
        </authorList>
    </citation>
    <scope>NUCLEOTIDE SEQUENCE</scope>
    <source>
        <strain evidence="3">CBS 107.79</strain>
    </source>
</reference>
<gene>
    <name evidence="3" type="ORF">BU23DRAFT_643308</name>
</gene>
<dbReference type="PROSITE" id="PS50158">
    <property type="entry name" value="ZF_CCHC"/>
    <property type="match status" value="1"/>
</dbReference>
<dbReference type="Proteomes" id="UP000800036">
    <property type="component" value="Unassembled WGS sequence"/>
</dbReference>
<keyword evidence="4" id="KW-1185">Reference proteome</keyword>
<keyword evidence="1" id="KW-0479">Metal-binding</keyword>
<organism evidence="3 4">
    <name type="scientific">Bimuria novae-zelandiae CBS 107.79</name>
    <dbReference type="NCBI Taxonomy" id="1447943"/>
    <lineage>
        <taxon>Eukaryota</taxon>
        <taxon>Fungi</taxon>
        <taxon>Dikarya</taxon>
        <taxon>Ascomycota</taxon>
        <taxon>Pezizomycotina</taxon>
        <taxon>Dothideomycetes</taxon>
        <taxon>Pleosporomycetidae</taxon>
        <taxon>Pleosporales</taxon>
        <taxon>Massarineae</taxon>
        <taxon>Didymosphaeriaceae</taxon>
        <taxon>Bimuria</taxon>
    </lineage>
</organism>